<dbReference type="AlphaFoldDB" id="A0A7G6X1M3"/>
<sequence>MLRHEVVGVAPESTGERGRLWYSEPATRWFEALPIGTGRLGGMVHSGDSVERIRLSESTAWSGAAATTDVSPTGLQNLPRIRELLSRARYAEAQALAGEHLLGRPSSFGTNVSLPELLLSFAGDGETTGYERSLDLADVIVRTSFVRGGIAFDREVFASHADQVIVVRSTTSSPSDFKVSFADGAITAEISTVDDTVVLRGHAYEELHSNGEAGSAYEICAWVITDGTVSKAADHLLVKGAITATVIVAVGTDWLGDDAAAYSSRVLDHATEAGFDQLRQAHLADYTPLVRRVPLDLGRSDDAVRALPTADRRALFAKGSEDPELVAL</sequence>
<evidence type="ECO:0000259" key="2">
    <source>
        <dbReference type="Pfam" id="PF22124"/>
    </source>
</evidence>
<dbReference type="Pfam" id="PF22124">
    <property type="entry name" value="Glyco_hydro_95_cat"/>
    <property type="match status" value="1"/>
</dbReference>
<evidence type="ECO:0000313" key="4">
    <source>
        <dbReference type="Proteomes" id="UP000515563"/>
    </source>
</evidence>
<evidence type="ECO:0000313" key="3">
    <source>
        <dbReference type="EMBL" id="QNE20138.1"/>
    </source>
</evidence>
<dbReference type="InterPro" id="IPR054363">
    <property type="entry name" value="GH95_cat"/>
</dbReference>
<keyword evidence="3" id="KW-0378">Hydrolase</keyword>
<accession>A0A7G6X1M3</accession>
<dbReference type="Gene3D" id="2.70.98.50">
    <property type="entry name" value="putative glycoside hydrolase family protein from bacillus halodurans"/>
    <property type="match status" value="1"/>
</dbReference>
<feature type="domain" description="Glycosyl hydrolase family 95 catalytic" evidence="2">
    <location>
        <begin position="275"/>
        <end position="328"/>
    </location>
</feature>
<feature type="domain" description="Glycosyl hydrolase family 95 N-terminal" evidence="1">
    <location>
        <begin position="20"/>
        <end position="254"/>
    </location>
</feature>
<keyword evidence="4" id="KW-1185">Reference proteome</keyword>
<evidence type="ECO:0000259" key="1">
    <source>
        <dbReference type="Pfam" id="PF14498"/>
    </source>
</evidence>
<reference evidence="3 4" key="2">
    <citation type="journal article" date="2020" name="Microbiol. Resour. Announc.">
        <title>Antarctic desert soil bacteria exhibit high novel natural product potential, evaluated through long-read genome sequencing and comparative genomics.</title>
        <authorList>
            <person name="Benaud N."/>
            <person name="Edwards R.J."/>
            <person name="Amos T.G."/>
            <person name="D'Agostino P.M."/>
            <person name="Gutierrez-Chavez C."/>
            <person name="Montgomery K."/>
            <person name="Nicetic I."/>
            <person name="Ferrari B.C."/>
        </authorList>
    </citation>
    <scope>NUCLEOTIDE SEQUENCE [LARGE SCALE GENOMIC DNA]</scope>
    <source>
        <strain evidence="3 4">SPB151</strain>
    </source>
</reference>
<organism evidence="3 4">
    <name type="scientific">Kribbella qitaiheensis</name>
    <dbReference type="NCBI Taxonomy" id="1544730"/>
    <lineage>
        <taxon>Bacteria</taxon>
        <taxon>Bacillati</taxon>
        <taxon>Actinomycetota</taxon>
        <taxon>Actinomycetes</taxon>
        <taxon>Propionibacteriales</taxon>
        <taxon>Kribbellaceae</taxon>
        <taxon>Kribbella</taxon>
    </lineage>
</organism>
<dbReference type="PANTHER" id="PTHR31084:SF0">
    <property type="entry name" value="ALPHA-L-FUCOSIDASE 2"/>
    <property type="match status" value="1"/>
</dbReference>
<dbReference type="InterPro" id="IPR027414">
    <property type="entry name" value="GH95_N_dom"/>
</dbReference>
<dbReference type="Pfam" id="PF14498">
    <property type="entry name" value="Glyco_hyd_65N_2"/>
    <property type="match status" value="1"/>
</dbReference>
<name>A0A7G6X1M3_9ACTN</name>
<protein>
    <submittedName>
        <fullName evidence="3">Glycoside hydrolase family 95 protein</fullName>
    </submittedName>
</protein>
<gene>
    <name evidence="3" type="ORF">F1D05_22300</name>
</gene>
<dbReference type="Proteomes" id="UP000515563">
    <property type="component" value="Chromosome"/>
</dbReference>
<dbReference type="KEGG" id="kqi:F1D05_22300"/>
<dbReference type="RefSeq" id="WP_185442143.1">
    <property type="nucleotide sequence ID" value="NZ_CP043661.1"/>
</dbReference>
<proteinExistence type="predicted"/>
<dbReference type="GO" id="GO:0004560">
    <property type="term" value="F:alpha-L-fucosidase activity"/>
    <property type="evidence" value="ECO:0007669"/>
    <property type="project" value="TreeGrafter"/>
</dbReference>
<dbReference type="EMBL" id="CP043661">
    <property type="protein sequence ID" value="QNE20138.1"/>
    <property type="molecule type" value="Genomic_DNA"/>
</dbReference>
<reference evidence="4" key="1">
    <citation type="submission" date="2019-09" db="EMBL/GenBank/DDBJ databases">
        <title>Antimicrobial potential of Antarctic Bacteria.</title>
        <authorList>
            <person name="Benaud N."/>
            <person name="Edwards R.J."/>
            <person name="Ferrari B.C."/>
        </authorList>
    </citation>
    <scope>NUCLEOTIDE SEQUENCE [LARGE SCALE GENOMIC DNA]</scope>
    <source>
        <strain evidence="4">SPB151</strain>
    </source>
</reference>
<dbReference type="PANTHER" id="PTHR31084">
    <property type="entry name" value="ALPHA-L-FUCOSIDASE 2"/>
    <property type="match status" value="1"/>
</dbReference>